<reference evidence="2 3" key="1">
    <citation type="submission" date="2017-09" db="EMBL/GenBank/DDBJ databases">
        <title>Depth-based differentiation of microbial function through sediment-hosted aquifers and enrichment of novel symbionts in the deep terrestrial subsurface.</title>
        <authorList>
            <person name="Probst A.J."/>
            <person name="Ladd B."/>
            <person name="Jarett J.K."/>
            <person name="Geller-Mcgrath D.E."/>
            <person name="Sieber C.M."/>
            <person name="Emerson J.B."/>
            <person name="Anantharaman K."/>
            <person name="Thomas B.C."/>
            <person name="Malmstrom R."/>
            <person name="Stieglmeier M."/>
            <person name="Klingl A."/>
            <person name="Woyke T."/>
            <person name="Ryan C.M."/>
            <person name="Banfield J.F."/>
        </authorList>
    </citation>
    <scope>NUCLEOTIDE SEQUENCE [LARGE SCALE GENOMIC DNA]</scope>
    <source>
        <strain evidence="2">CG23_combo_of_CG06-09_8_20_14_all_48_7</strain>
    </source>
</reference>
<protein>
    <recommendedName>
        <fullName evidence="1">HD-GYP domain-containing protein</fullName>
    </recommendedName>
</protein>
<gene>
    <name evidence="2" type="ORF">COX46_04215</name>
</gene>
<dbReference type="InterPro" id="IPR003607">
    <property type="entry name" value="HD/PDEase_dom"/>
</dbReference>
<dbReference type="InterPro" id="IPR006675">
    <property type="entry name" value="HDIG_dom"/>
</dbReference>
<dbReference type="Proteomes" id="UP000230392">
    <property type="component" value="Unassembled WGS sequence"/>
</dbReference>
<dbReference type="EMBL" id="PCRF01000209">
    <property type="protein sequence ID" value="PIP16127.1"/>
    <property type="molecule type" value="Genomic_DNA"/>
</dbReference>
<dbReference type="InterPro" id="IPR037522">
    <property type="entry name" value="HD_GYP_dom"/>
</dbReference>
<comment type="caution">
    <text evidence="2">The sequence shown here is derived from an EMBL/GenBank/DDBJ whole genome shotgun (WGS) entry which is preliminary data.</text>
</comment>
<feature type="domain" description="HD-GYP" evidence="1">
    <location>
        <begin position="93"/>
        <end position="284"/>
    </location>
</feature>
<evidence type="ECO:0000313" key="3">
    <source>
        <dbReference type="Proteomes" id="UP000230392"/>
    </source>
</evidence>
<dbReference type="Pfam" id="PF13487">
    <property type="entry name" value="HD_5"/>
    <property type="match status" value="1"/>
</dbReference>
<dbReference type="AlphaFoldDB" id="A0A2G9YA83"/>
<dbReference type="SUPFAM" id="SSF109604">
    <property type="entry name" value="HD-domain/PDEase-like"/>
    <property type="match status" value="1"/>
</dbReference>
<organism evidence="2 3">
    <name type="scientific">bacterium (Candidatus Ratteibacteria) CG23_combo_of_CG06-09_8_20_14_all_48_7</name>
    <dbReference type="NCBI Taxonomy" id="2014292"/>
    <lineage>
        <taxon>Bacteria</taxon>
        <taxon>Candidatus Ratteibacteria</taxon>
    </lineage>
</organism>
<dbReference type="PANTHER" id="PTHR43155">
    <property type="entry name" value="CYCLIC DI-GMP PHOSPHODIESTERASE PA4108-RELATED"/>
    <property type="match status" value="1"/>
</dbReference>
<name>A0A2G9YA83_9BACT</name>
<evidence type="ECO:0000259" key="1">
    <source>
        <dbReference type="PROSITE" id="PS51832"/>
    </source>
</evidence>
<dbReference type="SUPFAM" id="SSF55781">
    <property type="entry name" value="GAF domain-like"/>
    <property type="match status" value="1"/>
</dbReference>
<sequence length="284" mass="31448">MGMVLTGKSCVELKREPLLDDRASLHGTGWHILVPLEGKEGSVLGVLSVDFLLTGRRPDDYIVQIVRLYGLLVGHMLQAVQSEESLKKTLDDLQETLDGAVFALSYLAEKKDPYTAGHQHRVAKLACAIAEEMEFSADQVKSIRVAGILHDIGKIYVPAEILAKPGKLNEAEFAIIKCHSQMGYDIIKVIKFPWPIAQFIFQHHERCNGSGYPQGLSDGQILLEAKILAVADVVEAMSSHRPYRPALGVDQALKEISKNRGLLYEPIVVDACLNLFQKKQFTFA</sequence>
<dbReference type="PROSITE" id="PS51832">
    <property type="entry name" value="HD_GYP"/>
    <property type="match status" value="1"/>
</dbReference>
<dbReference type="SMART" id="SM00471">
    <property type="entry name" value="HDc"/>
    <property type="match status" value="1"/>
</dbReference>
<dbReference type="PANTHER" id="PTHR43155:SF2">
    <property type="entry name" value="CYCLIC DI-GMP PHOSPHODIESTERASE PA4108"/>
    <property type="match status" value="1"/>
</dbReference>
<dbReference type="CDD" id="cd00077">
    <property type="entry name" value="HDc"/>
    <property type="match status" value="1"/>
</dbReference>
<dbReference type="Gene3D" id="1.10.3210.10">
    <property type="entry name" value="Hypothetical protein af1432"/>
    <property type="match status" value="1"/>
</dbReference>
<dbReference type="NCBIfam" id="TIGR00277">
    <property type="entry name" value="HDIG"/>
    <property type="match status" value="1"/>
</dbReference>
<evidence type="ECO:0000313" key="2">
    <source>
        <dbReference type="EMBL" id="PIP16127.1"/>
    </source>
</evidence>
<proteinExistence type="predicted"/>
<accession>A0A2G9YA83</accession>